<evidence type="ECO:0000256" key="1">
    <source>
        <dbReference type="SAM" id="MobiDB-lite"/>
    </source>
</evidence>
<reference evidence="2" key="2">
    <citation type="submission" date="2020-09" db="EMBL/GenBank/DDBJ databases">
        <authorList>
            <person name="Sun Q."/>
            <person name="Zhou Y."/>
        </authorList>
    </citation>
    <scope>NUCLEOTIDE SEQUENCE</scope>
    <source>
        <strain evidence="2">CGMCC 4.5737</strain>
    </source>
</reference>
<evidence type="ECO:0000313" key="3">
    <source>
        <dbReference type="Proteomes" id="UP000637578"/>
    </source>
</evidence>
<keyword evidence="3" id="KW-1185">Reference proteome</keyword>
<gene>
    <name evidence="2" type="ORF">GCM10012275_64150</name>
</gene>
<dbReference type="EMBL" id="BMMK01000077">
    <property type="protein sequence ID" value="GGM84624.1"/>
    <property type="molecule type" value="Genomic_DNA"/>
</dbReference>
<protein>
    <submittedName>
        <fullName evidence="2">Uncharacterized protein</fullName>
    </submittedName>
</protein>
<feature type="compositionally biased region" description="Polar residues" evidence="1">
    <location>
        <begin position="39"/>
        <end position="58"/>
    </location>
</feature>
<dbReference type="Proteomes" id="UP000637578">
    <property type="component" value="Unassembled WGS sequence"/>
</dbReference>
<comment type="caution">
    <text evidence="2">The sequence shown here is derived from an EMBL/GenBank/DDBJ whole genome shotgun (WGS) entry which is preliminary data.</text>
</comment>
<accession>A0A8J3CKX7</accession>
<sequence length="85" mass="9568">MGNRDWGFPRDIARPQLPFRRTAVTIAVPAEWRAEHSRPTSPNRTLDTTRTSSATGNPEGQLISELLPKTRHNPGVAMRDARHLQ</sequence>
<name>A0A8J3CKX7_9PSEU</name>
<proteinExistence type="predicted"/>
<evidence type="ECO:0000313" key="2">
    <source>
        <dbReference type="EMBL" id="GGM84624.1"/>
    </source>
</evidence>
<dbReference type="AlphaFoldDB" id="A0A8J3CKX7"/>
<feature type="region of interest" description="Disordered" evidence="1">
    <location>
        <begin position="31"/>
        <end position="85"/>
    </location>
</feature>
<reference evidence="2" key="1">
    <citation type="journal article" date="2014" name="Int. J. Syst. Evol. Microbiol.">
        <title>Complete genome sequence of Corynebacterium casei LMG S-19264T (=DSM 44701T), isolated from a smear-ripened cheese.</title>
        <authorList>
            <consortium name="US DOE Joint Genome Institute (JGI-PGF)"/>
            <person name="Walter F."/>
            <person name="Albersmeier A."/>
            <person name="Kalinowski J."/>
            <person name="Ruckert C."/>
        </authorList>
    </citation>
    <scope>NUCLEOTIDE SEQUENCE</scope>
    <source>
        <strain evidence="2">CGMCC 4.5737</strain>
    </source>
</reference>
<organism evidence="2 3">
    <name type="scientific">Longimycelium tulufanense</name>
    <dbReference type="NCBI Taxonomy" id="907463"/>
    <lineage>
        <taxon>Bacteria</taxon>
        <taxon>Bacillati</taxon>
        <taxon>Actinomycetota</taxon>
        <taxon>Actinomycetes</taxon>
        <taxon>Pseudonocardiales</taxon>
        <taxon>Pseudonocardiaceae</taxon>
        <taxon>Longimycelium</taxon>
    </lineage>
</organism>